<protein>
    <submittedName>
        <fullName evidence="1">Uncharacterized protein</fullName>
    </submittedName>
</protein>
<evidence type="ECO:0000313" key="1">
    <source>
        <dbReference type="EMBL" id="MBE5035829.1"/>
    </source>
</evidence>
<sequence length="130" mass="15379">MMDAVKYLRLKGKMTLNCQTDCRICRLSRYNNGIDKSCKIFETQNADKAVEIVEKWAEEHPVKTRMDKFLEIYPNAGVERNRRTKAFLRICPISIDTTKRKTHNCSQYNTCNDCLVEYWNEEVDDTNERD</sequence>
<dbReference type="EMBL" id="JADCKA010000009">
    <property type="protein sequence ID" value="MBE5035829.1"/>
    <property type="molecule type" value="Genomic_DNA"/>
</dbReference>
<name>A0ABR9QY82_9FIRM</name>
<proteinExistence type="predicted"/>
<dbReference type="RefSeq" id="WP_226385477.1">
    <property type="nucleotide sequence ID" value="NZ_JADCKA010000009.1"/>
</dbReference>
<organism evidence="1 2">
    <name type="scientific">Gallibacter intestinalis</name>
    <dbReference type="NCBI Taxonomy" id="2779356"/>
    <lineage>
        <taxon>Bacteria</taxon>
        <taxon>Bacillati</taxon>
        <taxon>Bacillota</taxon>
        <taxon>Clostridia</taxon>
        <taxon>Eubacteriales</taxon>
        <taxon>Eubacteriaceae</taxon>
        <taxon>Gallibacter</taxon>
    </lineage>
</organism>
<evidence type="ECO:0000313" key="2">
    <source>
        <dbReference type="Proteomes" id="UP001516588"/>
    </source>
</evidence>
<comment type="caution">
    <text evidence="1">The sequence shown here is derived from an EMBL/GenBank/DDBJ whole genome shotgun (WGS) entry which is preliminary data.</text>
</comment>
<keyword evidence="2" id="KW-1185">Reference proteome</keyword>
<gene>
    <name evidence="1" type="ORF">INF20_06020</name>
</gene>
<reference evidence="1 2" key="1">
    <citation type="submission" date="2020-10" db="EMBL/GenBank/DDBJ databases">
        <title>ChiBAC.</title>
        <authorList>
            <person name="Zenner C."/>
            <person name="Hitch T.C.A."/>
            <person name="Clavel T."/>
        </authorList>
    </citation>
    <scope>NUCLEOTIDE SEQUENCE [LARGE SCALE GENOMIC DNA]</scope>
    <source>
        <strain evidence="1 2">DSM 108706</strain>
    </source>
</reference>
<accession>A0ABR9QY82</accession>
<dbReference type="Proteomes" id="UP001516588">
    <property type="component" value="Unassembled WGS sequence"/>
</dbReference>